<feature type="compositionally biased region" description="Low complexity" evidence="2">
    <location>
        <begin position="182"/>
        <end position="201"/>
    </location>
</feature>
<feature type="compositionally biased region" description="Low complexity" evidence="2">
    <location>
        <begin position="221"/>
        <end position="231"/>
    </location>
</feature>
<sequence length="262" mass="27835">MVEALMLVLLGMLVMTLISLALAPVLWARAARVTTEKIQQDVHSAAFDEASQTVSRKYEGELAERESALRSEIEQLEASRDKISAEASGRVNTLEETRNSLEQQIAVLEQEITRRDDLLEEANTRYQALADRIAGLGSRADALGREAADLGSRAGTLSSEIADLGQSHHDIAQSLHPETTPAVAATTAEPAPVEAPATPEPISVTVEQPAEDTAAADDAPETNGAAAMTAEDAADETPHEPVPTQEPSLSDRIRALRDGASA</sequence>
<evidence type="ECO:0000313" key="3">
    <source>
        <dbReference type="EMBL" id="NBG96686.1"/>
    </source>
</evidence>
<gene>
    <name evidence="3" type="ORF">GTQ45_13170</name>
</gene>
<keyword evidence="1" id="KW-0175">Coiled coil</keyword>
<comment type="caution">
    <text evidence="3">The sequence shown here is derived from an EMBL/GenBank/DDBJ whole genome shotgun (WGS) entry which is preliminary data.</text>
</comment>
<dbReference type="Gene3D" id="1.10.287.1490">
    <property type="match status" value="1"/>
</dbReference>
<feature type="region of interest" description="Disordered" evidence="2">
    <location>
        <begin position="182"/>
        <end position="262"/>
    </location>
</feature>
<dbReference type="RefSeq" id="WP_210310615.1">
    <property type="nucleotide sequence ID" value="NZ_BMHN01000001.1"/>
</dbReference>
<feature type="compositionally biased region" description="Basic and acidic residues" evidence="2">
    <location>
        <begin position="249"/>
        <end position="262"/>
    </location>
</feature>
<organism evidence="3 4">
    <name type="scientific">Pyruvatibacter mobilis</name>
    <dbReference type="NCBI Taxonomy" id="1712261"/>
    <lineage>
        <taxon>Bacteria</taxon>
        <taxon>Pseudomonadati</taxon>
        <taxon>Pseudomonadota</taxon>
        <taxon>Alphaproteobacteria</taxon>
        <taxon>Hyphomicrobiales</taxon>
        <taxon>Parvibaculaceae</taxon>
        <taxon>Pyruvatibacter</taxon>
    </lineage>
</organism>
<name>A0A845QEM4_9HYPH</name>
<reference evidence="3 4" key="1">
    <citation type="journal article" date="2016" name="Int. J. Syst. Evol. Microbiol.">
        <title>Pyruvatibacter mobilis gen. nov., sp. nov., a marine bacterium from the culture broth of Picochlorum sp. 122.</title>
        <authorList>
            <person name="Wang G."/>
            <person name="Tang M."/>
            <person name="Wu H."/>
            <person name="Dai S."/>
            <person name="Li T."/>
            <person name="Chen C."/>
            <person name="He H."/>
            <person name="Fan J."/>
            <person name="Xiang W."/>
            <person name="Li X."/>
        </authorList>
    </citation>
    <scope>NUCLEOTIDE SEQUENCE [LARGE SCALE GENOMIC DNA]</scope>
    <source>
        <strain evidence="3 4">GYP-11</strain>
    </source>
</reference>
<keyword evidence="4" id="KW-1185">Reference proteome</keyword>
<evidence type="ECO:0000256" key="1">
    <source>
        <dbReference type="SAM" id="Coils"/>
    </source>
</evidence>
<protein>
    <recommendedName>
        <fullName evidence="5">Chromosome partition protein Smc</fullName>
    </recommendedName>
</protein>
<feature type="coiled-coil region" evidence="1">
    <location>
        <begin position="66"/>
        <end position="139"/>
    </location>
</feature>
<evidence type="ECO:0000313" key="4">
    <source>
        <dbReference type="Proteomes" id="UP000470384"/>
    </source>
</evidence>
<dbReference type="EMBL" id="WXYQ01000011">
    <property type="protein sequence ID" value="NBG96686.1"/>
    <property type="molecule type" value="Genomic_DNA"/>
</dbReference>
<evidence type="ECO:0008006" key="5">
    <source>
        <dbReference type="Google" id="ProtNLM"/>
    </source>
</evidence>
<proteinExistence type="predicted"/>
<accession>A0A845QEM4</accession>
<dbReference type="Proteomes" id="UP000470384">
    <property type="component" value="Unassembled WGS sequence"/>
</dbReference>
<dbReference type="AlphaFoldDB" id="A0A845QEM4"/>
<evidence type="ECO:0000256" key="2">
    <source>
        <dbReference type="SAM" id="MobiDB-lite"/>
    </source>
</evidence>